<evidence type="ECO:0000313" key="1">
    <source>
        <dbReference type="EMBL" id="KAK7520393.1"/>
    </source>
</evidence>
<proteinExistence type="predicted"/>
<protein>
    <submittedName>
        <fullName evidence="1">Uncharacterized protein</fullName>
    </submittedName>
</protein>
<sequence>MKYNPASNGWHASTQADRFALSRRPLETFLLVVVSSAQSLYLMTSAASPFASSNHALLLPLATLIFPRTHAVLTSSSTSFLFTPFLLFCQVVRVLASSFPRLPFLKPLSTRGPSSAHERQLSSISPVQPRDLLASWYLRIRTQ</sequence>
<dbReference type="Proteomes" id="UP001363622">
    <property type="component" value="Unassembled WGS sequence"/>
</dbReference>
<dbReference type="EMBL" id="JBBPHU010000003">
    <property type="protein sequence ID" value="KAK7520393.1"/>
    <property type="molecule type" value="Genomic_DNA"/>
</dbReference>
<gene>
    <name evidence="1" type="ORF">IWZ03DRAFT_135891</name>
</gene>
<accession>A0ABR1KS82</accession>
<name>A0ABR1KS82_9PEZI</name>
<evidence type="ECO:0000313" key="2">
    <source>
        <dbReference type="Proteomes" id="UP001363622"/>
    </source>
</evidence>
<organism evidence="1 2">
    <name type="scientific">Phyllosticta citriasiana</name>
    <dbReference type="NCBI Taxonomy" id="595635"/>
    <lineage>
        <taxon>Eukaryota</taxon>
        <taxon>Fungi</taxon>
        <taxon>Dikarya</taxon>
        <taxon>Ascomycota</taxon>
        <taxon>Pezizomycotina</taxon>
        <taxon>Dothideomycetes</taxon>
        <taxon>Dothideomycetes incertae sedis</taxon>
        <taxon>Botryosphaeriales</taxon>
        <taxon>Phyllostictaceae</taxon>
        <taxon>Phyllosticta</taxon>
    </lineage>
</organism>
<comment type="caution">
    <text evidence="1">The sequence shown here is derived from an EMBL/GenBank/DDBJ whole genome shotgun (WGS) entry which is preliminary data.</text>
</comment>
<keyword evidence="2" id="KW-1185">Reference proteome</keyword>
<reference evidence="1 2" key="1">
    <citation type="submission" date="2024-04" db="EMBL/GenBank/DDBJ databases">
        <title>Phyllosticta paracitricarpa is synonymous to the EU quarantine fungus P. citricarpa based on phylogenomic analyses.</title>
        <authorList>
            <consortium name="Lawrence Berkeley National Laboratory"/>
            <person name="Van Ingen-Buijs V.A."/>
            <person name="Van Westerhoven A.C."/>
            <person name="Haridas S."/>
            <person name="Skiadas P."/>
            <person name="Martin F."/>
            <person name="Groenewald J.Z."/>
            <person name="Crous P.W."/>
            <person name="Seidl M.F."/>
        </authorList>
    </citation>
    <scope>NUCLEOTIDE SEQUENCE [LARGE SCALE GENOMIC DNA]</scope>
    <source>
        <strain evidence="1 2">CBS 123371</strain>
    </source>
</reference>